<dbReference type="EMBL" id="CAKE01000005">
    <property type="protein sequence ID" value="CCI81650.1"/>
    <property type="molecule type" value="Genomic_DNA"/>
</dbReference>
<dbReference type="STRING" id="1423758.FC41_GL001767"/>
<dbReference type="GeneID" id="82846890"/>
<dbReference type="eggNOG" id="ENOG5032PKN">
    <property type="taxonomic scope" value="Bacteria"/>
</dbReference>
<dbReference type="Gene3D" id="3.30.2310.20">
    <property type="entry name" value="RelE-like"/>
    <property type="match status" value="1"/>
</dbReference>
<gene>
    <name evidence="2" type="ORF">BN55_09600</name>
</gene>
<dbReference type="Proteomes" id="UP000009320">
    <property type="component" value="Unassembled WGS sequence"/>
</dbReference>
<protein>
    <submittedName>
        <fullName evidence="2">RelE/ParE family plasmid stabilization system protein</fullName>
    </submittedName>
</protein>
<evidence type="ECO:0000313" key="3">
    <source>
        <dbReference type="Proteomes" id="UP000009320"/>
    </source>
</evidence>
<dbReference type="InterPro" id="IPR035093">
    <property type="entry name" value="RelE/ParE_toxin_dom_sf"/>
</dbReference>
<dbReference type="OrthoDB" id="2301442at2"/>
<keyword evidence="3" id="KW-1185">Reference proteome</keyword>
<evidence type="ECO:0000313" key="2">
    <source>
        <dbReference type="EMBL" id="CCI81650.1"/>
    </source>
</evidence>
<dbReference type="AlphaFoldDB" id="I7KGX8"/>
<proteinExistence type="predicted"/>
<sequence length="155" mass="18368">MFLLELSGPSKEYFENLKRYLLVTFGEKVTKEVLSKEEKKLENLQSFPYMGIKATKLSKILNGYYVLIDKNEYIFYRINENKKVIYVELILSTKEDIIKRIQKNSKKFSLIQAYPFGYAFSYLNSSYMRNIKSILITKAAHTSSLFKNFKFEKNF</sequence>
<dbReference type="PATRIC" id="fig|1423758.3.peg.1801"/>
<comment type="caution">
    <text evidence="2">The sequence shown here is derived from an EMBL/GenBank/DDBJ whole genome shotgun (WGS) entry which is preliminary data.</text>
</comment>
<reference evidence="2 3" key="1">
    <citation type="submission" date="2012-06" db="EMBL/GenBank/DDBJ databases">
        <title>Draft Genome Sequence of Lactobacillus hominis Strain CRBIP 24.179T, isolated from human intestine.</title>
        <authorList>
            <person name="Cousin S."/>
            <person name="Ma L."/>
            <person name="Bizet C."/>
            <person name="Loux V."/>
            <person name="Bouchier C."/>
            <person name="Clermont D."/>
            <person name="Creno S."/>
        </authorList>
    </citation>
    <scope>NUCLEOTIDE SEQUENCE [LARGE SCALE GENOMIC DNA]</scope>
    <source>
        <strain evidence="3">CRBIP 24.179T</strain>
    </source>
</reference>
<keyword evidence="1" id="KW-1277">Toxin-antitoxin system</keyword>
<evidence type="ECO:0000256" key="1">
    <source>
        <dbReference type="ARBA" id="ARBA00022649"/>
    </source>
</evidence>
<dbReference type="Pfam" id="PF05016">
    <property type="entry name" value="ParE_toxin"/>
    <property type="match status" value="1"/>
</dbReference>
<dbReference type="InterPro" id="IPR007712">
    <property type="entry name" value="RelE/ParE_toxin"/>
</dbReference>
<accession>I7KGX8</accession>
<organism evidence="2 3">
    <name type="scientific">Lactobacillus hominis DSM 23910 = CRBIP 24.179</name>
    <dbReference type="NCBI Taxonomy" id="1423758"/>
    <lineage>
        <taxon>Bacteria</taxon>
        <taxon>Bacillati</taxon>
        <taxon>Bacillota</taxon>
        <taxon>Bacilli</taxon>
        <taxon>Lactobacillales</taxon>
        <taxon>Lactobacillaceae</taxon>
        <taxon>Lactobacillus</taxon>
    </lineage>
</organism>
<name>I7KGX8_9LACO</name>
<dbReference type="RefSeq" id="WP_008470490.1">
    <property type="nucleotide sequence ID" value="NZ_AYZP01000007.1"/>
</dbReference>